<sequence>MDQYVSELADLTFNSKPIINTLTMLASENVKAASSIAAAVEKHIYNCSAAYKLYGLYLMDSIIKNVRQPYTSLFSRNLPEVYMNVWSAAPQSRPALQKLFNFWKGFLPDQTLAAITERQAAQQIRGWPPLHNPLHKWLKPPYRPCLRRNRAVRATSCLHPFPRLPPRRHVRRAQAHMRHMYSSSIQQPPTSSVSEDDYWADLEPEELPLKTVDRRKMDFDSDRLKAQSPSVVKELMACTAALRPRHLDRMFLHRRRTRGAGRRVLSQQWYVCADDWIAGTAADVQAAPAFFDLPVKDAVKKEAMSVPVDDAQPNCALSGERFETFWDDASEEWRYRDAMRLDAEQAARYGLHEGVIVKVTALSAGPDPFLEQECAAEEPAEEPSAEAAPAQETTQPAAASGAVEEPAPSTEVEPSTTVKIEAEAAAAEEAAMEAADQVEGADQQAAAASVPAAVEASPQPPGLETLSQLNGQANEDLSEREQQSLQSYPLSLRILAQDSGPNAVFEIYKRINSGGENLNDQQARKAAFWSPYMRLLNELADDPILMKERGASERDDEQETDRELILRFFAMHGHMGEYRMPLSNFLNDEADRGISLSTEQLQQRRELFERAISNVYAIWGNDSFQKHDSSSKLEPSLWDTLMCTFSRYKPEQLKGKGEALREDLRKVVITA</sequence>
<evidence type="ECO:0000256" key="1">
    <source>
        <dbReference type="SAM" id="MobiDB-lite"/>
    </source>
</evidence>
<name>A0ABR2Z091_9CHLO</name>
<dbReference type="InterPro" id="IPR047415">
    <property type="entry name" value="Pcf11_CID"/>
</dbReference>
<reference evidence="3 4" key="1">
    <citation type="journal article" date="2024" name="Nat. Commun.">
        <title>Phylogenomics reveals the evolutionary origins of lichenization in chlorophyte algae.</title>
        <authorList>
            <person name="Puginier C."/>
            <person name="Libourel C."/>
            <person name="Otte J."/>
            <person name="Skaloud P."/>
            <person name="Haon M."/>
            <person name="Grisel S."/>
            <person name="Petersen M."/>
            <person name="Berrin J.G."/>
            <person name="Delaux P.M."/>
            <person name="Dal Grande F."/>
            <person name="Keller J."/>
        </authorList>
    </citation>
    <scope>NUCLEOTIDE SEQUENCE [LARGE SCALE GENOMIC DNA]</scope>
    <source>
        <strain evidence="3 4">SAG 216-7</strain>
    </source>
</reference>
<feature type="domain" description="CID" evidence="2">
    <location>
        <begin position="1"/>
        <end position="123"/>
    </location>
</feature>
<dbReference type="InterPro" id="IPR006569">
    <property type="entry name" value="CID_dom"/>
</dbReference>
<dbReference type="Pfam" id="PF04818">
    <property type="entry name" value="CID"/>
    <property type="match status" value="1"/>
</dbReference>
<keyword evidence="4" id="KW-1185">Reference proteome</keyword>
<protein>
    <recommendedName>
        <fullName evidence="2">CID domain-containing protein</fullName>
    </recommendedName>
</protein>
<dbReference type="Gene3D" id="1.25.40.90">
    <property type="match status" value="1"/>
</dbReference>
<dbReference type="SMART" id="SM00582">
    <property type="entry name" value="RPR"/>
    <property type="match status" value="1"/>
</dbReference>
<dbReference type="EMBL" id="JALJOT010000002">
    <property type="protein sequence ID" value="KAK9917508.1"/>
    <property type="molecule type" value="Genomic_DNA"/>
</dbReference>
<dbReference type="InterPro" id="IPR008942">
    <property type="entry name" value="ENTH_VHS"/>
</dbReference>
<dbReference type="InterPro" id="IPR045154">
    <property type="entry name" value="PCF11-like"/>
</dbReference>
<accession>A0ABR2Z091</accession>
<dbReference type="Pfam" id="PF23228">
    <property type="entry name" value="zf_PCFS4"/>
    <property type="match status" value="1"/>
</dbReference>
<feature type="region of interest" description="Disordered" evidence="1">
    <location>
        <begin position="374"/>
        <end position="467"/>
    </location>
</feature>
<evidence type="ECO:0000259" key="2">
    <source>
        <dbReference type="PROSITE" id="PS51391"/>
    </source>
</evidence>
<dbReference type="PANTHER" id="PTHR15921">
    <property type="entry name" value="PRE-MRNA CLEAVAGE COMPLEX II"/>
    <property type="match status" value="1"/>
</dbReference>
<gene>
    <name evidence="3" type="ORF">WJX75_005138</name>
</gene>
<dbReference type="PANTHER" id="PTHR15921:SF3">
    <property type="entry name" value="PRE-MRNA CLEAVAGE COMPLEX 2 PROTEIN PCF11"/>
    <property type="match status" value="1"/>
</dbReference>
<dbReference type="InterPro" id="IPR057242">
    <property type="entry name" value="PCFS4-like"/>
</dbReference>
<proteinExistence type="predicted"/>
<dbReference type="CDD" id="cd16982">
    <property type="entry name" value="CID_Pcf11"/>
    <property type="match status" value="1"/>
</dbReference>
<feature type="compositionally biased region" description="Low complexity" evidence="1">
    <location>
        <begin position="385"/>
        <end position="400"/>
    </location>
</feature>
<comment type="caution">
    <text evidence="3">The sequence shown here is derived from an EMBL/GenBank/DDBJ whole genome shotgun (WGS) entry which is preliminary data.</text>
</comment>
<dbReference type="PROSITE" id="PS51391">
    <property type="entry name" value="CID"/>
    <property type="match status" value="1"/>
</dbReference>
<evidence type="ECO:0000313" key="4">
    <source>
        <dbReference type="Proteomes" id="UP001491310"/>
    </source>
</evidence>
<evidence type="ECO:0000313" key="3">
    <source>
        <dbReference type="EMBL" id="KAK9917508.1"/>
    </source>
</evidence>
<feature type="compositionally biased region" description="Acidic residues" evidence="1">
    <location>
        <begin position="374"/>
        <end position="384"/>
    </location>
</feature>
<dbReference type="Proteomes" id="UP001491310">
    <property type="component" value="Unassembled WGS sequence"/>
</dbReference>
<organism evidence="3 4">
    <name type="scientific">Coccomyxa subellipsoidea</name>
    <dbReference type="NCBI Taxonomy" id="248742"/>
    <lineage>
        <taxon>Eukaryota</taxon>
        <taxon>Viridiplantae</taxon>
        <taxon>Chlorophyta</taxon>
        <taxon>core chlorophytes</taxon>
        <taxon>Trebouxiophyceae</taxon>
        <taxon>Trebouxiophyceae incertae sedis</taxon>
        <taxon>Coccomyxaceae</taxon>
        <taxon>Coccomyxa</taxon>
    </lineage>
</organism>
<dbReference type="SUPFAM" id="SSF48464">
    <property type="entry name" value="ENTH/VHS domain"/>
    <property type="match status" value="1"/>
</dbReference>
<feature type="compositionally biased region" description="Low complexity" evidence="1">
    <location>
        <begin position="423"/>
        <end position="457"/>
    </location>
</feature>